<dbReference type="Proteomes" id="UP001346149">
    <property type="component" value="Unassembled WGS sequence"/>
</dbReference>
<proteinExistence type="predicted"/>
<dbReference type="EMBL" id="JAXQNO010000003">
    <property type="protein sequence ID" value="KAK4801445.1"/>
    <property type="molecule type" value="Genomic_DNA"/>
</dbReference>
<dbReference type="AlphaFoldDB" id="A0AAN7MT74"/>
<protein>
    <submittedName>
        <fullName evidence="1">Uncharacterized protein</fullName>
    </submittedName>
</protein>
<name>A0AAN7MT74_TRANT</name>
<evidence type="ECO:0000313" key="1">
    <source>
        <dbReference type="EMBL" id="KAK4801445.1"/>
    </source>
</evidence>
<gene>
    <name evidence="1" type="ORF">SAY86_021932</name>
</gene>
<evidence type="ECO:0000313" key="2">
    <source>
        <dbReference type="Proteomes" id="UP001346149"/>
    </source>
</evidence>
<sequence>MYNTTARVTMQFKMTAVLGELGGRDEFFLVEARLFISAIWSCWAAVTTSYKNLESAIKERHLRIWLKVGISGQPRKSYLPKFPRISALQLSAGKPAHPHTSSQPSLMIEEEYLIDLSFS</sequence>
<keyword evidence="2" id="KW-1185">Reference proteome</keyword>
<organism evidence="1 2">
    <name type="scientific">Trapa natans</name>
    <name type="common">Water chestnut</name>
    <dbReference type="NCBI Taxonomy" id="22666"/>
    <lineage>
        <taxon>Eukaryota</taxon>
        <taxon>Viridiplantae</taxon>
        <taxon>Streptophyta</taxon>
        <taxon>Embryophyta</taxon>
        <taxon>Tracheophyta</taxon>
        <taxon>Spermatophyta</taxon>
        <taxon>Magnoliopsida</taxon>
        <taxon>eudicotyledons</taxon>
        <taxon>Gunneridae</taxon>
        <taxon>Pentapetalae</taxon>
        <taxon>rosids</taxon>
        <taxon>malvids</taxon>
        <taxon>Myrtales</taxon>
        <taxon>Lythraceae</taxon>
        <taxon>Trapa</taxon>
    </lineage>
</organism>
<comment type="caution">
    <text evidence="1">The sequence shown here is derived from an EMBL/GenBank/DDBJ whole genome shotgun (WGS) entry which is preliminary data.</text>
</comment>
<accession>A0AAN7MT74</accession>
<reference evidence="1 2" key="1">
    <citation type="journal article" date="2023" name="Hortic Res">
        <title>Pangenome of water caltrop reveals structural variations and asymmetric subgenome divergence after allopolyploidization.</title>
        <authorList>
            <person name="Zhang X."/>
            <person name="Chen Y."/>
            <person name="Wang L."/>
            <person name="Yuan Y."/>
            <person name="Fang M."/>
            <person name="Shi L."/>
            <person name="Lu R."/>
            <person name="Comes H.P."/>
            <person name="Ma Y."/>
            <person name="Chen Y."/>
            <person name="Huang G."/>
            <person name="Zhou Y."/>
            <person name="Zheng Z."/>
            <person name="Qiu Y."/>
        </authorList>
    </citation>
    <scope>NUCLEOTIDE SEQUENCE [LARGE SCALE GENOMIC DNA]</scope>
    <source>
        <strain evidence="1">F231</strain>
    </source>
</reference>